<evidence type="ECO:0000259" key="12">
    <source>
        <dbReference type="Pfam" id="PF12583"/>
    </source>
</evidence>
<dbReference type="GO" id="GO:0004177">
    <property type="term" value="F:aminopeptidase activity"/>
    <property type="evidence" value="ECO:0007669"/>
    <property type="project" value="UniProtKB-KW"/>
</dbReference>
<dbReference type="Pfam" id="PF12580">
    <property type="entry name" value="TPPII"/>
    <property type="match status" value="1"/>
</dbReference>
<feature type="coiled-coil region" evidence="9">
    <location>
        <begin position="137"/>
        <end position="174"/>
    </location>
</feature>
<feature type="domain" description="Peptidase S8/S53" evidence="10">
    <location>
        <begin position="34"/>
        <end position="506"/>
    </location>
</feature>
<evidence type="ECO:0000313" key="15">
    <source>
        <dbReference type="Proteomes" id="UP000192223"/>
    </source>
</evidence>
<dbReference type="InterPro" id="IPR050131">
    <property type="entry name" value="Peptidase_S8_subtilisin-like"/>
</dbReference>
<dbReference type="Pfam" id="PF00082">
    <property type="entry name" value="Peptidase_S8"/>
    <property type="match status" value="1"/>
</dbReference>
<dbReference type="InterPro" id="IPR022398">
    <property type="entry name" value="Peptidase_S8_His-AS"/>
</dbReference>
<dbReference type="InterPro" id="IPR046940">
    <property type="entry name" value="TPPII_Ig-like_sf"/>
</dbReference>
<dbReference type="Pfam" id="PF21316">
    <property type="entry name" value="TPPII_GBD"/>
    <property type="match status" value="1"/>
</dbReference>
<dbReference type="InterPro" id="IPR022232">
    <property type="entry name" value="TPPII_C_art"/>
</dbReference>
<dbReference type="SUPFAM" id="SSF52743">
    <property type="entry name" value="Subtilisin-like"/>
    <property type="match status" value="1"/>
</dbReference>
<dbReference type="RefSeq" id="XP_025835202.1">
    <property type="nucleotide sequence ID" value="XM_025979417.1"/>
</dbReference>
<evidence type="ECO:0000259" key="11">
    <source>
        <dbReference type="Pfam" id="PF12580"/>
    </source>
</evidence>
<dbReference type="InterPro" id="IPR036852">
    <property type="entry name" value="Peptidase_S8/S53_dom_sf"/>
</dbReference>
<dbReference type="InterPro" id="IPR022229">
    <property type="entry name" value="TPPII_Ig-like-2"/>
</dbReference>
<organism evidence="15 16">
    <name type="scientific">Agrilus planipennis</name>
    <name type="common">Emerald ash borer</name>
    <name type="synonym">Agrilus marcopoli</name>
    <dbReference type="NCBI Taxonomy" id="224129"/>
    <lineage>
        <taxon>Eukaryota</taxon>
        <taxon>Metazoa</taxon>
        <taxon>Ecdysozoa</taxon>
        <taxon>Arthropoda</taxon>
        <taxon>Hexapoda</taxon>
        <taxon>Insecta</taxon>
        <taxon>Pterygota</taxon>
        <taxon>Neoptera</taxon>
        <taxon>Endopterygota</taxon>
        <taxon>Coleoptera</taxon>
        <taxon>Polyphaga</taxon>
        <taxon>Elateriformia</taxon>
        <taxon>Buprestoidea</taxon>
        <taxon>Buprestidae</taxon>
        <taxon>Agrilinae</taxon>
        <taxon>Agrilus</taxon>
    </lineage>
</organism>
<dbReference type="GO" id="GO:0006508">
    <property type="term" value="P:proteolysis"/>
    <property type="evidence" value="ECO:0007669"/>
    <property type="project" value="UniProtKB-KW"/>
</dbReference>
<dbReference type="Gene3D" id="2.60.40.3170">
    <property type="match status" value="1"/>
</dbReference>
<dbReference type="FunCoup" id="A0A7F5RGS3">
    <property type="interactions" value="2103"/>
</dbReference>
<reference evidence="16" key="1">
    <citation type="submission" date="2025-08" db="UniProtKB">
        <authorList>
            <consortium name="RefSeq"/>
        </authorList>
    </citation>
    <scope>IDENTIFICATION</scope>
    <source>
        <tissue evidence="16">Entire body</tissue>
    </source>
</reference>
<dbReference type="GO" id="GO:0004252">
    <property type="term" value="F:serine-type endopeptidase activity"/>
    <property type="evidence" value="ECO:0007669"/>
    <property type="project" value="UniProtKB-UniRule"/>
</dbReference>
<evidence type="ECO:0000256" key="4">
    <source>
        <dbReference type="ARBA" id="ARBA00022670"/>
    </source>
</evidence>
<comment type="similarity">
    <text evidence="1 8">Belongs to the peptidase S8 family.</text>
</comment>
<dbReference type="GO" id="GO:0008240">
    <property type="term" value="F:tripeptidyl-peptidase activity"/>
    <property type="evidence" value="ECO:0007669"/>
    <property type="project" value="TreeGrafter"/>
</dbReference>
<keyword evidence="3" id="KW-0031">Aminopeptidase</keyword>
<evidence type="ECO:0000256" key="8">
    <source>
        <dbReference type="PROSITE-ProRule" id="PRU01240"/>
    </source>
</evidence>
<dbReference type="PROSITE" id="PS51892">
    <property type="entry name" value="SUBTILASE"/>
    <property type="match status" value="1"/>
</dbReference>
<dbReference type="KEGG" id="apln:108732400"/>
<dbReference type="InterPro" id="IPR048384">
    <property type="entry name" value="TPPII_GBD"/>
</dbReference>
<dbReference type="InParanoid" id="A0A7F5RGS3"/>
<keyword evidence="9" id="KW-0175">Coiled coil</keyword>
<dbReference type="Proteomes" id="UP000192223">
    <property type="component" value="Unplaced"/>
</dbReference>
<feature type="active site" description="Charge relay system" evidence="8">
    <location>
        <position position="43"/>
    </location>
</feature>
<evidence type="ECO:0000256" key="5">
    <source>
        <dbReference type="ARBA" id="ARBA00022801"/>
    </source>
</evidence>
<feature type="coiled-coil region" evidence="9">
    <location>
        <begin position="1013"/>
        <end position="1044"/>
    </location>
</feature>
<dbReference type="OrthoDB" id="10256524at2759"/>
<dbReference type="Gene3D" id="6.10.250.3080">
    <property type="match status" value="1"/>
</dbReference>
<dbReference type="PANTHER" id="PTHR43806">
    <property type="entry name" value="PEPTIDASE S8"/>
    <property type="match status" value="1"/>
</dbReference>
<dbReference type="PRINTS" id="PR00723">
    <property type="entry name" value="SUBTILISIN"/>
</dbReference>
<dbReference type="Gene3D" id="3.40.50.200">
    <property type="entry name" value="Peptidase S8/S53 domain"/>
    <property type="match status" value="2"/>
</dbReference>
<dbReference type="Pfam" id="PF12583">
    <property type="entry name" value="TPPII_C"/>
    <property type="match status" value="1"/>
</dbReference>
<proteinExistence type="inferred from homology"/>
<keyword evidence="4 8" id="KW-0645">Protease</keyword>
<dbReference type="Gene3D" id="1.25.40.710">
    <property type="match status" value="1"/>
</dbReference>
<feature type="domain" description="Tripeptidyl-peptidase II first Ig-like" evidence="13">
    <location>
        <begin position="528"/>
        <end position="642"/>
    </location>
</feature>
<dbReference type="InterPro" id="IPR048383">
    <property type="entry name" value="TPPII_Ig-like-1"/>
</dbReference>
<feature type="active site" description="Charge relay system" evidence="8">
    <location>
        <position position="265"/>
    </location>
</feature>
<dbReference type="Pfam" id="PF21223">
    <property type="entry name" value="TPPII_Ig-like-1"/>
    <property type="match status" value="1"/>
</dbReference>
<evidence type="ECO:0000313" key="16">
    <source>
        <dbReference type="RefSeq" id="XP_025835202.1"/>
    </source>
</evidence>
<evidence type="ECO:0000256" key="7">
    <source>
        <dbReference type="ARBA" id="ARBA00032232"/>
    </source>
</evidence>
<evidence type="ECO:0000256" key="2">
    <source>
        <dbReference type="ARBA" id="ARBA00020244"/>
    </source>
</evidence>
<evidence type="ECO:0000256" key="9">
    <source>
        <dbReference type="SAM" id="Coils"/>
    </source>
</evidence>
<dbReference type="InterPro" id="IPR015500">
    <property type="entry name" value="Peptidase_S8_subtilisin-rel"/>
</dbReference>
<keyword evidence="15" id="KW-1185">Reference proteome</keyword>
<accession>A0A7F5RGS3</accession>
<dbReference type="GO" id="GO:0005829">
    <property type="term" value="C:cytosol"/>
    <property type="evidence" value="ECO:0007669"/>
    <property type="project" value="TreeGrafter"/>
</dbReference>
<sequence length="1266" mass="143031">MPLNSVLDFPTWCLIPKRETKIDSFLLQHPQYDGSGVIIVVVDSGVDPGAAGLQKTPKGDPKILRRLDCTGCGDILLSKPLEPINGYINGATGRKLKIPEKWINPTGYYRVGSKNVYDLYSKETRQKVQQKYKEDWLRQHTSHFNEANRNLVDFEEKNTNIIELNNEAKFTKEDIEAKVEVLTNIEKKFSDIGPTYDCVVFHDGSKWNACVDITEQGNLELCKVLGEYDVTHEFIFLTELDHFNYSINVHNDGKVLEFVGISSPHGTNVASTAAGYFEEGSDKNGIAPGAQIVSLTVCDNRLNSAVTGSALVQAIIAIVELSKNKPVIIHGSSGLQYAQMSLSTHIGELINEIIDKYRCIWIADVGHYGPALSTVTSPPSIGQDTIIGVGSFVSPEMMSAVHSLRQKLSGTIYTWSSRGPSIDGSFGVNICAPGDAIFSHPSTSHCNSKLKECVSVASAYVTGAIALLLSGLLREQKYFTPYIIKRALENGTTALEDTETFAQGHGLLNIENSFEILTNSDSSPELSVRFDISCGPNNIKGIYMFCTDAQPCQEWLINIEPKFTEDTAPVEKIDFNLKLVLECAAPFIEYPRYLSIANMARAIFVKVDAKNLKSGAHTTNIQAYNALNNSRGPVFRIPVTVIKAKEIDTNNYTYTSKRKIFAPNTIKRYFFKVPENATWAVFNMNCFECTDVGHFTLHCMQILPIKHYKTIETKFDLTVSSNTDNLKSFKVEGGIILEVTLAKNWNSIGDMSVQYSISFYGIKPSKSSITMLAVEGIQRVDVTTLRGEEILPAITLNNSIRILESTESKIKPLSVRDIIPPGRQIYELVHSYNFSLVKPAEVTLENPYLRDILYQTEYESHMWMIFNSNKQLLGCGDANSTDCFIKLGKGIYTVKSQIRHDKKENLDKLVTLPMLLKMKLINPITMDVHPTYICALLGEKKTDRFQRSNSPFAVPLFISPLISEKYNVKTNNTANYLSGTVTFAKDDLGKVDTYSIRYMLHRNDNNKKNTESKANNKTKLDEYKEALKDLKNNWMKKMNEADEIKTLYEEIEQGFPNDLQVHINMLRFLQPIDPKVQLPTFKEDEINKYKIDDLQTKVLPLCEKILRNLDQDEILCHYASKLDIKDNVKLQELMKLKKNALIESLCHKGIALSRLYQYSQNNVDALLDCKPTKDDISETWETLCKFVDPKEKNVDASVLLFAAWHAAINKHYGRLLKFLLNYQEEKCSREIDEKCIEVCKLLEWHHISNHIQRIMPSKYPKEYKPF</sequence>
<gene>
    <name evidence="16" type="primary">LOC108732400</name>
</gene>
<name>A0A7F5RGS3_AGRPL</name>
<evidence type="ECO:0000256" key="6">
    <source>
        <dbReference type="ARBA" id="ARBA00022825"/>
    </source>
</evidence>
<dbReference type="InterPro" id="IPR046939">
    <property type="entry name" value="TPPII_C_sf"/>
</dbReference>
<feature type="domain" description="Tripeptidyl peptidase II second Ig-like" evidence="11">
    <location>
        <begin position="784"/>
        <end position="967"/>
    </location>
</feature>
<dbReference type="PROSITE" id="PS00137">
    <property type="entry name" value="SUBTILASE_HIS"/>
    <property type="match status" value="1"/>
</dbReference>
<dbReference type="AlphaFoldDB" id="A0A7F5RGS3"/>
<evidence type="ECO:0000259" key="13">
    <source>
        <dbReference type="Pfam" id="PF21223"/>
    </source>
</evidence>
<evidence type="ECO:0000256" key="1">
    <source>
        <dbReference type="ARBA" id="ARBA00011073"/>
    </source>
</evidence>
<keyword evidence="6 8" id="KW-0720">Serine protease</keyword>
<feature type="domain" description="Tripeptidyl-peptidase II galactose-binding" evidence="14">
    <location>
        <begin position="661"/>
        <end position="749"/>
    </location>
</feature>
<dbReference type="GeneID" id="108732400"/>
<dbReference type="PANTHER" id="PTHR43806:SF14">
    <property type="entry name" value="TRIPEPTIDYL-PEPTIDASE 2"/>
    <property type="match status" value="1"/>
</dbReference>
<evidence type="ECO:0000259" key="14">
    <source>
        <dbReference type="Pfam" id="PF21316"/>
    </source>
</evidence>
<dbReference type="InterPro" id="IPR000209">
    <property type="entry name" value="Peptidase_S8/S53_dom"/>
</dbReference>
<protein>
    <recommendedName>
        <fullName evidence="2">Tripeptidyl-peptidase 2</fullName>
    </recommendedName>
    <alternativeName>
        <fullName evidence="7">Tripeptidyl aminopeptidase</fullName>
    </alternativeName>
</protein>
<feature type="active site" description="Charge relay system" evidence="8">
    <location>
        <position position="455"/>
    </location>
</feature>
<evidence type="ECO:0000259" key="10">
    <source>
        <dbReference type="Pfam" id="PF00082"/>
    </source>
</evidence>
<feature type="domain" description="Tripeptidyl peptidase II C-terminal" evidence="12">
    <location>
        <begin position="1011"/>
        <end position="1079"/>
    </location>
</feature>
<keyword evidence="5 8" id="KW-0378">Hydrolase</keyword>
<evidence type="ECO:0000256" key="3">
    <source>
        <dbReference type="ARBA" id="ARBA00022438"/>
    </source>
</evidence>